<keyword evidence="3" id="KW-1185">Reference proteome</keyword>
<dbReference type="HOGENOM" id="CLU_399412_0_0_5"/>
<sequence length="759" mass="88453">MMNFQRSKAFTALNIIGLMFIYCASVVLLYMYITRKVSINQFIALLSCCLICSIFLLKSVYKRLLTRKDENTPLPVEPEPIILNRYVPEYSTTILPEHYAANYSIHRNLCSISQNLKLLISQPYGISEMESYPCRNHYLNVVHGSRDVLLFPKFRGYFDYILDKLICAGMFVEHNPVDIRKVKDLLGEENFTFVILAAQLIIRNEALYATYSESAYDKIAMLYNLSIEEVPYQERLNSANKIIRLLGNKVYSFSSQDELCKFLSNVFREYMHDCVSEIGNENDFYRMVNNDQKFKLLQEIFCMSYFKYYCIYGHRSHAVVTQEIDLASNIIGQYDEPKAVDDEPIIERICNMRKSGFEVELIDNCCSVLNVQEIISQIFEQTVIENNRRVSSFETDKVTRLLGTIEDVIEKVKEVTHYDAVDVVSSGRDYYRLMINMAYSGPPYNRMFISKELSMIMNQEECLFSVFSSFYDYARIVDKVTWSLADFEECEAEAANRFKDAEYYILYTRLKAKLDVGLFILHTRPDLPMTQDQILKVWYNDDASQFGLDKHILKDVLRNIVCCARVVCCLPYLLHSYPENIVDYIRMLARLDIDIYCTANMIISYDSYDICVFKDQDEFQQMINSFLISYNEYYKDLDTGLDNSRVTFGSSFDIVLVSLMYTSLYNSSLVEQHVIDAACNRMKSFNFCYLERNYRSLMTIIAETVNCRHNSIYWPLCEMDLSNSIDMSQESNDESIGEKWYQHTILPVLGNSAMTRGSH</sequence>
<reference evidence="2 3" key="1">
    <citation type="journal article" date="2006" name="PLoS Genet.">
        <title>Comparative genomics of emerging human ehrlichiosis agents.</title>
        <authorList>
            <person name="Dunning Hotopp J.C."/>
            <person name="Lin M."/>
            <person name="Madupu R."/>
            <person name="Crabtree J."/>
            <person name="Angiuoli S.V."/>
            <person name="Eisen J.A."/>
            <person name="Seshadri R."/>
            <person name="Ren Q."/>
            <person name="Wu M."/>
            <person name="Utterback T.R."/>
            <person name="Smith S."/>
            <person name="Lewis M."/>
            <person name="Khouri H."/>
            <person name="Zhang C."/>
            <person name="Niu H."/>
            <person name="Lin Q."/>
            <person name="Ohashi N."/>
            <person name="Zhi N."/>
            <person name="Nelson W."/>
            <person name="Brinkac L.M."/>
            <person name="Dodson R.J."/>
            <person name="Rosovitz M.J."/>
            <person name="Sundaram J."/>
            <person name="Daugherty S.C."/>
            <person name="Davidsen T."/>
            <person name="Durkin A.S."/>
            <person name="Gwinn M."/>
            <person name="Haft D.H."/>
            <person name="Selengut J.D."/>
            <person name="Sullivan S.A."/>
            <person name="Zafar N."/>
            <person name="Zhou L."/>
            <person name="Benahmed F."/>
            <person name="Forberger H."/>
            <person name="Halpin R."/>
            <person name="Mulligan S."/>
            <person name="Robinson J."/>
            <person name="White O."/>
            <person name="Rikihisa Y."/>
            <person name="Tettelin H."/>
        </authorList>
    </citation>
    <scope>NUCLEOTIDE SEQUENCE [LARGE SCALE GENOMIC DNA]</scope>
    <source>
        <strain evidence="3">ATCC CRL-10679 / Arkansas</strain>
    </source>
</reference>
<protein>
    <submittedName>
        <fullName evidence="2">Uncharacterized protein</fullName>
    </submittedName>
</protein>
<name>Q2GGB0_EHRCR</name>
<evidence type="ECO:0000256" key="1">
    <source>
        <dbReference type="SAM" id="Phobius"/>
    </source>
</evidence>
<organism evidence="2 3">
    <name type="scientific">Ehrlichia chaffeensis (strain ATCC CRL-10679 / Arkansas)</name>
    <dbReference type="NCBI Taxonomy" id="205920"/>
    <lineage>
        <taxon>Bacteria</taxon>
        <taxon>Pseudomonadati</taxon>
        <taxon>Pseudomonadota</taxon>
        <taxon>Alphaproteobacteria</taxon>
        <taxon>Rickettsiales</taxon>
        <taxon>Anaplasmataceae</taxon>
        <taxon>Ehrlichia</taxon>
    </lineage>
</organism>
<dbReference type="KEGG" id="ech:ECH_0720"/>
<dbReference type="EMBL" id="CP000236">
    <property type="protein sequence ID" value="ABD45027.1"/>
    <property type="molecule type" value="Genomic_DNA"/>
</dbReference>
<keyword evidence="1" id="KW-1133">Transmembrane helix</keyword>
<evidence type="ECO:0000313" key="3">
    <source>
        <dbReference type="Proteomes" id="UP000008320"/>
    </source>
</evidence>
<feature type="transmembrane region" description="Helical" evidence="1">
    <location>
        <begin position="12"/>
        <end position="33"/>
    </location>
</feature>
<evidence type="ECO:0000313" key="2">
    <source>
        <dbReference type="EMBL" id="ABD45027.1"/>
    </source>
</evidence>
<dbReference type="AlphaFoldDB" id="Q2GGB0"/>
<proteinExistence type="predicted"/>
<gene>
    <name evidence="2" type="ordered locus">ECH_0720</name>
</gene>
<keyword evidence="1" id="KW-0472">Membrane</keyword>
<feature type="transmembrane region" description="Helical" evidence="1">
    <location>
        <begin position="39"/>
        <end position="57"/>
    </location>
</feature>
<dbReference type="Proteomes" id="UP000008320">
    <property type="component" value="Chromosome"/>
</dbReference>
<keyword evidence="1" id="KW-0812">Transmembrane</keyword>
<accession>Q2GGB0</accession>